<evidence type="ECO:0000313" key="1">
    <source>
        <dbReference type="EMBL" id="TRZ09304.1"/>
    </source>
</evidence>
<evidence type="ECO:0000313" key="2">
    <source>
        <dbReference type="Proteomes" id="UP000796761"/>
    </source>
</evidence>
<proteinExistence type="predicted"/>
<accession>A0A8K1LCY9</accession>
<comment type="caution">
    <text evidence="1">The sequence shown here is derived from an EMBL/GenBank/DDBJ whole genome shotgun (WGS) entry which is preliminary data.</text>
</comment>
<keyword evidence="2" id="KW-1185">Reference proteome</keyword>
<dbReference type="Proteomes" id="UP000796761">
    <property type="component" value="Unassembled WGS sequence"/>
</dbReference>
<organism evidence="1 2">
    <name type="scientific">Zosterops borbonicus</name>
    <dbReference type="NCBI Taxonomy" id="364589"/>
    <lineage>
        <taxon>Eukaryota</taxon>
        <taxon>Metazoa</taxon>
        <taxon>Chordata</taxon>
        <taxon>Craniata</taxon>
        <taxon>Vertebrata</taxon>
        <taxon>Euteleostomi</taxon>
        <taxon>Archelosauria</taxon>
        <taxon>Archosauria</taxon>
        <taxon>Dinosauria</taxon>
        <taxon>Saurischia</taxon>
        <taxon>Theropoda</taxon>
        <taxon>Coelurosauria</taxon>
        <taxon>Aves</taxon>
        <taxon>Neognathae</taxon>
        <taxon>Neoaves</taxon>
        <taxon>Telluraves</taxon>
        <taxon>Australaves</taxon>
        <taxon>Passeriformes</taxon>
        <taxon>Sylvioidea</taxon>
        <taxon>Zosteropidae</taxon>
        <taxon>Zosterops</taxon>
    </lineage>
</organism>
<gene>
    <name evidence="1" type="ORF">HGM15179_017797</name>
</gene>
<name>A0A8K1LCY9_9PASS</name>
<dbReference type="AlphaFoldDB" id="A0A8K1LCY9"/>
<sequence length="105" mass="12300">MDAPSRLHRIWQCFPTRKNCLKFKILQKGFEEEAWPPIQDKEIQESRTWKSMEFQGIMSMEIHDMEIQESRTWKSMGIQDVEIHGIQDMEIHGDPGHGNPGHGNP</sequence>
<dbReference type="EMBL" id="SWJQ01001105">
    <property type="protein sequence ID" value="TRZ09304.1"/>
    <property type="molecule type" value="Genomic_DNA"/>
</dbReference>
<protein>
    <submittedName>
        <fullName evidence="1">Uncharacterized protein</fullName>
    </submittedName>
</protein>
<reference evidence="1" key="1">
    <citation type="submission" date="2019-04" db="EMBL/GenBank/DDBJ databases">
        <title>Genome assembly of Zosterops borbonicus 15179.</title>
        <authorList>
            <person name="Leroy T."/>
            <person name="Anselmetti Y."/>
            <person name="Tilak M.-K."/>
            <person name="Nabholz B."/>
        </authorList>
    </citation>
    <scope>NUCLEOTIDE SEQUENCE</scope>
    <source>
        <strain evidence="1">HGM_15179</strain>
        <tissue evidence="1">Muscle</tissue>
    </source>
</reference>